<dbReference type="InterPro" id="IPR009045">
    <property type="entry name" value="Zn_M74/Hedgehog-like"/>
</dbReference>
<dbReference type="InterPro" id="IPR052179">
    <property type="entry name" value="DD-CPase-like"/>
</dbReference>
<evidence type="ECO:0000259" key="3">
    <source>
        <dbReference type="Pfam" id="PF02557"/>
    </source>
</evidence>
<feature type="region of interest" description="Disordered" evidence="1">
    <location>
        <begin position="29"/>
        <end position="107"/>
    </location>
</feature>
<dbReference type="GO" id="GO:0008233">
    <property type="term" value="F:peptidase activity"/>
    <property type="evidence" value="ECO:0007669"/>
    <property type="project" value="InterPro"/>
</dbReference>
<dbReference type="AlphaFoldDB" id="A0A172ZM27"/>
<name>A0A172ZM27_9BACL</name>
<dbReference type="PANTHER" id="PTHR34385">
    <property type="entry name" value="D-ALANYL-D-ALANINE CARBOXYPEPTIDASE"/>
    <property type="match status" value="1"/>
</dbReference>
<dbReference type="InterPro" id="IPR003709">
    <property type="entry name" value="VanY-like_core_dom"/>
</dbReference>
<protein>
    <submittedName>
        <fullName evidence="4">Peptidase M15</fullName>
    </submittedName>
</protein>
<dbReference type="KEGG" id="pbv:AR543_05060"/>
<evidence type="ECO:0000313" key="4">
    <source>
        <dbReference type="EMBL" id="ANF98638.1"/>
    </source>
</evidence>
<evidence type="ECO:0000256" key="1">
    <source>
        <dbReference type="SAM" id="MobiDB-lite"/>
    </source>
</evidence>
<reference evidence="5" key="1">
    <citation type="submission" date="2015-10" db="EMBL/GenBank/DDBJ databases">
        <title>Genome of Paenibacillus bovis sp. nov.</title>
        <authorList>
            <person name="Wu Z."/>
            <person name="Gao C."/>
            <person name="Liu Z."/>
            <person name="Zheng H."/>
        </authorList>
    </citation>
    <scope>NUCLEOTIDE SEQUENCE [LARGE SCALE GENOMIC DNA]</scope>
    <source>
        <strain evidence="5">BD3526</strain>
    </source>
</reference>
<feature type="signal peptide" evidence="2">
    <location>
        <begin position="1"/>
        <end position="25"/>
    </location>
</feature>
<feature type="chain" id="PRO_5039492709" evidence="2">
    <location>
        <begin position="26"/>
        <end position="311"/>
    </location>
</feature>
<dbReference type="CDD" id="cd14852">
    <property type="entry name" value="LD-carboxypeptidase"/>
    <property type="match status" value="1"/>
</dbReference>
<accession>A0A172ZM27</accession>
<feature type="compositionally biased region" description="Low complexity" evidence="1">
    <location>
        <begin position="49"/>
        <end position="68"/>
    </location>
</feature>
<keyword evidence="2" id="KW-0732">Signal</keyword>
<dbReference type="STRING" id="1616788.AR543_05060"/>
<feature type="compositionally biased region" description="Polar residues" evidence="1">
    <location>
        <begin position="69"/>
        <end position="91"/>
    </location>
</feature>
<dbReference type="GO" id="GO:0006508">
    <property type="term" value="P:proteolysis"/>
    <property type="evidence" value="ECO:0007669"/>
    <property type="project" value="InterPro"/>
</dbReference>
<dbReference type="InterPro" id="IPR058193">
    <property type="entry name" value="VanY/YodJ_core_dom"/>
</dbReference>
<dbReference type="Pfam" id="PF02557">
    <property type="entry name" value="VanY"/>
    <property type="match status" value="1"/>
</dbReference>
<reference evidence="4 5" key="2">
    <citation type="journal article" date="2016" name="Int. J. Syst. Evol. Microbiol.">
        <title>Paenibacillus bovis sp. nov., isolated from raw yak (Bos grunniens) milk.</title>
        <authorList>
            <person name="Gao C."/>
            <person name="Han J."/>
            <person name="Liu Z."/>
            <person name="Xu X."/>
            <person name="Hang F."/>
            <person name="Wu Z."/>
        </authorList>
    </citation>
    <scope>NUCLEOTIDE SEQUENCE [LARGE SCALE GENOMIC DNA]</scope>
    <source>
        <strain evidence="4 5">BD3526</strain>
    </source>
</reference>
<dbReference type="PROSITE" id="PS51257">
    <property type="entry name" value="PROKAR_LIPOPROTEIN"/>
    <property type="match status" value="1"/>
</dbReference>
<keyword evidence="5" id="KW-1185">Reference proteome</keyword>
<evidence type="ECO:0000256" key="2">
    <source>
        <dbReference type="SAM" id="SignalP"/>
    </source>
</evidence>
<gene>
    <name evidence="4" type="ORF">AR543_05060</name>
</gene>
<dbReference type="EMBL" id="CP013023">
    <property type="protein sequence ID" value="ANF98638.1"/>
    <property type="molecule type" value="Genomic_DNA"/>
</dbReference>
<dbReference type="SUPFAM" id="SSF55166">
    <property type="entry name" value="Hedgehog/DD-peptidase"/>
    <property type="match status" value="1"/>
</dbReference>
<evidence type="ECO:0000313" key="5">
    <source>
        <dbReference type="Proteomes" id="UP000078148"/>
    </source>
</evidence>
<dbReference type="PANTHER" id="PTHR34385:SF1">
    <property type="entry name" value="PEPTIDOGLYCAN L-ALANYL-D-GLUTAMATE ENDOPEPTIDASE CWLK"/>
    <property type="match status" value="1"/>
</dbReference>
<feature type="compositionally biased region" description="Low complexity" evidence="1">
    <location>
        <begin position="29"/>
        <end position="39"/>
    </location>
</feature>
<sequence>MDKHKRTGWKVMIPAGVLVSGLLLAGCGAADSSTDSAAAPQTGSTSAPAAEGTAASGTNSSTGSNTTAPADNTAGQPSTAGSKQTSASTDGSADLTAQREESSLQSTIKKVDGKDVVTNPESMTVIVNKDRYLPDGYEPPDLVVPDVAFSYDGVLEKSHMRKEAAGALEKLFKAAKSDDLDLRAVSGYRSYKRQVSIYNNNVATKGKAYTDRVSARPGTSEHQTGLAIDVSGPGIGYGLEQSFGKTAEGKWLKQHAAEYGFVIRYKKGADAITGYTWEPWHIRYVGKEVAQDVTAKDLTLEEYFDQDKIKQ</sequence>
<dbReference type="Gene3D" id="3.30.1380.10">
    <property type="match status" value="1"/>
</dbReference>
<organism evidence="4 5">
    <name type="scientific">Paenibacillus bovis</name>
    <dbReference type="NCBI Taxonomy" id="1616788"/>
    <lineage>
        <taxon>Bacteria</taxon>
        <taxon>Bacillati</taxon>
        <taxon>Bacillota</taxon>
        <taxon>Bacilli</taxon>
        <taxon>Bacillales</taxon>
        <taxon>Paenibacillaceae</taxon>
        <taxon>Paenibacillus</taxon>
    </lineage>
</organism>
<dbReference type="Proteomes" id="UP000078148">
    <property type="component" value="Chromosome"/>
</dbReference>
<proteinExistence type="predicted"/>
<feature type="domain" description="D-alanyl-D-alanine carboxypeptidase-like core" evidence="3">
    <location>
        <begin position="158"/>
        <end position="287"/>
    </location>
</feature>